<gene>
    <name evidence="1" type="ORF">DFH07DRAFT_824009</name>
</gene>
<keyword evidence="2" id="KW-1185">Reference proteome</keyword>
<evidence type="ECO:0000313" key="2">
    <source>
        <dbReference type="Proteomes" id="UP001215280"/>
    </source>
</evidence>
<protein>
    <submittedName>
        <fullName evidence="1">Uncharacterized protein</fullName>
    </submittedName>
</protein>
<organism evidence="1 2">
    <name type="scientific">Mycena maculata</name>
    <dbReference type="NCBI Taxonomy" id="230809"/>
    <lineage>
        <taxon>Eukaryota</taxon>
        <taxon>Fungi</taxon>
        <taxon>Dikarya</taxon>
        <taxon>Basidiomycota</taxon>
        <taxon>Agaricomycotina</taxon>
        <taxon>Agaricomycetes</taxon>
        <taxon>Agaricomycetidae</taxon>
        <taxon>Agaricales</taxon>
        <taxon>Marasmiineae</taxon>
        <taxon>Mycenaceae</taxon>
        <taxon>Mycena</taxon>
    </lineage>
</organism>
<dbReference type="Proteomes" id="UP001215280">
    <property type="component" value="Unassembled WGS sequence"/>
</dbReference>
<proteinExistence type="predicted"/>
<dbReference type="AlphaFoldDB" id="A0AAD7J0N0"/>
<name>A0AAD7J0N0_9AGAR</name>
<accession>A0AAD7J0N0</accession>
<evidence type="ECO:0000313" key="1">
    <source>
        <dbReference type="EMBL" id="KAJ7753675.1"/>
    </source>
</evidence>
<comment type="caution">
    <text evidence="1">The sequence shown here is derived from an EMBL/GenBank/DDBJ whole genome shotgun (WGS) entry which is preliminary data.</text>
</comment>
<reference evidence="1" key="1">
    <citation type="submission" date="2023-03" db="EMBL/GenBank/DDBJ databases">
        <title>Massive genome expansion in bonnet fungi (Mycena s.s.) driven by repeated elements and novel gene families across ecological guilds.</title>
        <authorList>
            <consortium name="Lawrence Berkeley National Laboratory"/>
            <person name="Harder C.B."/>
            <person name="Miyauchi S."/>
            <person name="Viragh M."/>
            <person name="Kuo A."/>
            <person name="Thoen E."/>
            <person name="Andreopoulos B."/>
            <person name="Lu D."/>
            <person name="Skrede I."/>
            <person name="Drula E."/>
            <person name="Henrissat B."/>
            <person name="Morin E."/>
            <person name="Kohler A."/>
            <person name="Barry K."/>
            <person name="LaButti K."/>
            <person name="Morin E."/>
            <person name="Salamov A."/>
            <person name="Lipzen A."/>
            <person name="Mereny Z."/>
            <person name="Hegedus B."/>
            <person name="Baldrian P."/>
            <person name="Stursova M."/>
            <person name="Weitz H."/>
            <person name="Taylor A."/>
            <person name="Grigoriev I.V."/>
            <person name="Nagy L.G."/>
            <person name="Martin F."/>
            <person name="Kauserud H."/>
        </authorList>
    </citation>
    <scope>NUCLEOTIDE SEQUENCE</scope>
    <source>
        <strain evidence="1">CBHHK188m</strain>
    </source>
</reference>
<sequence length="177" mass="19699">MVTDTSEYPKHHALLTWSEDADALPLRSWRATRARRRRPARRSRGCSSCSLLLLSAFPVQEVERERERVAGAGVGLVSLLSCFRIRVLFGPGTLFFGSRWYLFLPGFAGVSSKFSCAAIPLCSSPLLRTFFFAFWNFPSVGMLDFPSCFAEALAKSCKRAVGRLVYSLCACPCHVCD</sequence>
<dbReference type="EMBL" id="JARJLG010000070">
    <property type="protein sequence ID" value="KAJ7753675.1"/>
    <property type="molecule type" value="Genomic_DNA"/>
</dbReference>